<evidence type="ECO:0000313" key="2">
    <source>
        <dbReference type="Proteomes" id="UP001476950"/>
    </source>
</evidence>
<keyword evidence="2" id="KW-1185">Reference proteome</keyword>
<dbReference type="RefSeq" id="WP_190450761.1">
    <property type="nucleotide sequence ID" value="NZ_JAMPLM010000002.1"/>
</dbReference>
<sequence length="76" mass="8774">MKKPHIITREDFNDFVVTQVIASDSDSGKRLSAVWDIDADINYFQLFRKTKGKYVPEKKFAVLDEAIDAYNDFKGL</sequence>
<proteinExistence type="predicted"/>
<organism evidence="1 2">
    <name type="scientific">Stenomitos frigidus AS-A4</name>
    <dbReference type="NCBI Taxonomy" id="2933935"/>
    <lineage>
        <taxon>Bacteria</taxon>
        <taxon>Bacillati</taxon>
        <taxon>Cyanobacteriota</taxon>
        <taxon>Cyanophyceae</taxon>
        <taxon>Leptolyngbyales</taxon>
        <taxon>Leptolyngbyaceae</taxon>
        <taxon>Stenomitos</taxon>
    </lineage>
</organism>
<reference evidence="1 2" key="1">
    <citation type="submission" date="2022-04" db="EMBL/GenBank/DDBJ databases">
        <title>Positive selection, recombination, and allopatry shape intraspecific diversity of widespread and dominant cyanobacteria.</title>
        <authorList>
            <person name="Wei J."/>
            <person name="Shu W."/>
            <person name="Hu C."/>
        </authorList>
    </citation>
    <scope>NUCLEOTIDE SEQUENCE [LARGE SCALE GENOMIC DNA]</scope>
    <source>
        <strain evidence="1 2">AS-A4</strain>
    </source>
</reference>
<comment type="caution">
    <text evidence="1">The sequence shown here is derived from an EMBL/GenBank/DDBJ whole genome shotgun (WGS) entry which is preliminary data.</text>
</comment>
<dbReference type="EMBL" id="JAMPLM010000002">
    <property type="protein sequence ID" value="MEP1057709.1"/>
    <property type="molecule type" value="Genomic_DNA"/>
</dbReference>
<accession>A0ABV0KEP8</accession>
<evidence type="ECO:0000313" key="1">
    <source>
        <dbReference type="EMBL" id="MEP1057709.1"/>
    </source>
</evidence>
<protein>
    <submittedName>
        <fullName evidence="1">Uncharacterized protein</fullName>
    </submittedName>
</protein>
<dbReference type="Proteomes" id="UP001476950">
    <property type="component" value="Unassembled WGS sequence"/>
</dbReference>
<gene>
    <name evidence="1" type="ORF">NDI38_04605</name>
</gene>
<name>A0ABV0KEP8_9CYAN</name>